<feature type="region of interest" description="Disordered" evidence="3">
    <location>
        <begin position="64"/>
        <end position="97"/>
    </location>
</feature>
<dbReference type="PhylomeDB" id="A0A068TQ85"/>
<dbReference type="STRING" id="49390.A0A068TQ85"/>
<evidence type="ECO:0000259" key="4">
    <source>
        <dbReference type="Pfam" id="PF07967"/>
    </source>
</evidence>
<evidence type="ECO:0000256" key="3">
    <source>
        <dbReference type="SAM" id="MobiDB-lite"/>
    </source>
</evidence>
<dbReference type="Proteomes" id="UP000295252">
    <property type="component" value="Chromosome VI"/>
</dbReference>
<comment type="subcellular location">
    <subcellularLocation>
        <location evidence="1">Nucleus</location>
    </subcellularLocation>
</comment>
<feature type="region of interest" description="Disordered" evidence="3">
    <location>
        <begin position="1"/>
        <end position="49"/>
    </location>
</feature>
<feature type="compositionally biased region" description="Low complexity" evidence="3">
    <location>
        <begin position="84"/>
        <end position="94"/>
    </location>
</feature>
<evidence type="ECO:0000313" key="6">
    <source>
        <dbReference type="Proteomes" id="UP000295252"/>
    </source>
</evidence>
<feature type="compositionally biased region" description="Basic and acidic residues" evidence="3">
    <location>
        <begin position="1"/>
        <end position="15"/>
    </location>
</feature>
<evidence type="ECO:0000256" key="1">
    <source>
        <dbReference type="ARBA" id="ARBA00004123"/>
    </source>
</evidence>
<feature type="compositionally biased region" description="Polar residues" evidence="3">
    <location>
        <begin position="577"/>
        <end position="587"/>
    </location>
</feature>
<feature type="region of interest" description="Disordered" evidence="3">
    <location>
        <begin position="556"/>
        <end position="593"/>
    </location>
</feature>
<name>A0A068TQ85_COFCA</name>
<protein>
    <recommendedName>
        <fullName evidence="4">C3HC-type domain-containing protein</fullName>
    </recommendedName>
</protein>
<dbReference type="Pfam" id="PF07967">
    <property type="entry name" value="zf-C3HC"/>
    <property type="match status" value="1"/>
</dbReference>
<keyword evidence="2" id="KW-0539">Nucleus</keyword>
<evidence type="ECO:0000256" key="2">
    <source>
        <dbReference type="ARBA" id="ARBA00023242"/>
    </source>
</evidence>
<feature type="compositionally biased region" description="Low complexity" evidence="3">
    <location>
        <begin position="29"/>
        <end position="49"/>
    </location>
</feature>
<accession>A0A068TQ85</accession>
<feature type="compositionally biased region" description="Polar residues" evidence="3">
    <location>
        <begin position="18"/>
        <end position="28"/>
    </location>
</feature>
<feature type="domain" description="C3HC-type" evidence="4">
    <location>
        <begin position="100"/>
        <end position="225"/>
    </location>
</feature>
<dbReference type="FunCoup" id="A0A068TQ85">
    <property type="interactions" value="2223"/>
</dbReference>
<reference evidence="6" key="1">
    <citation type="journal article" date="2014" name="Science">
        <title>The coffee genome provides insight into the convergent evolution of caffeine biosynthesis.</title>
        <authorList>
            <person name="Denoeud F."/>
            <person name="Carretero-Paulet L."/>
            <person name="Dereeper A."/>
            <person name="Droc G."/>
            <person name="Guyot R."/>
            <person name="Pietrella M."/>
            <person name="Zheng C."/>
            <person name="Alberti A."/>
            <person name="Anthony F."/>
            <person name="Aprea G."/>
            <person name="Aury J.M."/>
            <person name="Bento P."/>
            <person name="Bernard M."/>
            <person name="Bocs S."/>
            <person name="Campa C."/>
            <person name="Cenci A."/>
            <person name="Combes M.C."/>
            <person name="Crouzillat D."/>
            <person name="Da Silva C."/>
            <person name="Daddiego L."/>
            <person name="De Bellis F."/>
            <person name="Dussert S."/>
            <person name="Garsmeur O."/>
            <person name="Gayraud T."/>
            <person name="Guignon V."/>
            <person name="Jahn K."/>
            <person name="Jamilloux V."/>
            <person name="Joet T."/>
            <person name="Labadie K."/>
            <person name="Lan T."/>
            <person name="Leclercq J."/>
            <person name="Lepelley M."/>
            <person name="Leroy T."/>
            <person name="Li L.T."/>
            <person name="Librado P."/>
            <person name="Lopez L."/>
            <person name="Munoz A."/>
            <person name="Noel B."/>
            <person name="Pallavicini A."/>
            <person name="Perrotta G."/>
            <person name="Poncet V."/>
            <person name="Pot D."/>
            <person name="Priyono X."/>
            <person name="Rigoreau M."/>
            <person name="Rouard M."/>
            <person name="Rozas J."/>
            <person name="Tranchant-Dubreuil C."/>
            <person name="VanBuren R."/>
            <person name="Zhang Q."/>
            <person name="Andrade A.C."/>
            <person name="Argout X."/>
            <person name="Bertrand B."/>
            <person name="de Kochko A."/>
            <person name="Graziosi G."/>
            <person name="Henry R.J."/>
            <person name="Jayarama X."/>
            <person name="Ming R."/>
            <person name="Nagai C."/>
            <person name="Rounsley S."/>
            <person name="Sankoff D."/>
            <person name="Giuliano G."/>
            <person name="Albert V.A."/>
            <person name="Wincker P."/>
            <person name="Lashermes P."/>
        </authorList>
    </citation>
    <scope>NUCLEOTIDE SEQUENCE [LARGE SCALE GENOMIC DNA]</scope>
    <source>
        <strain evidence="6">cv. DH200-94</strain>
    </source>
</reference>
<keyword evidence="6" id="KW-1185">Reference proteome</keyword>
<dbReference type="OMA" id="PSAIEYM"/>
<evidence type="ECO:0000313" key="5">
    <source>
        <dbReference type="EMBL" id="CDO98485.1"/>
    </source>
</evidence>
<sequence>MAAQKRIEAILERLFPESPTTATTKSKPNNSDNNHHNNNGSSASTTTSSADGVRWLKGKKRPNVSSALGILGPKSRLNPTEEMQVSSGSSGSVQAPSCRPWDRDDLFRRLSTFKSMTWFAKPQTISAVNCARRGWINVDMDTLACESCGARLLFSTPSSWTQQQVEKAALVFSLKLDTGHKLLCPWVDNICDEKLAEFPPKPTAVLVDDYKKRCSALLQLSALPIISPSAIDYIRSPQLEQFFGGPSGAEKNKSADASRSLINNPPSASSASYYQAQKLISLFGWEFHSLPYTVDCKVGKEDSSNNVNLANQPHLASDKLNLSVIRSSAKGVLEADNDSQASERVLYEPNSVVFECRLCGASIGLWAFSSVPQPIEFLRLVGYTEVDGQNDTPQSKNSAPGTSFSSNEGRNEFAASTSSNEKTCTLNLTIAGGPPPAKQNYRATISLPLIGRNLRARFSTNYMVGKDQEMALVEGNTSQQANDQVGEPVSNNEKQLENMEVVGGGLGSADMLVKNVGSAETVDSVVEDCNRSQIGEFSGCNVKNNVGMVVETATCKNDNLPGDKESNNAVESGGQAGDSNVPHTSLGRNPEQESLHNSMEFDPIRQHKLFCPWIASIGNSTPGWKQTLSALQRHKEFSESFAENPPSSLIEVDDPIASIRKLFSSPPVKRTKHTHAS</sequence>
<dbReference type="PANTHER" id="PTHR15835">
    <property type="entry name" value="NUCLEAR-INTERACTING PARTNER OF ALK"/>
    <property type="match status" value="1"/>
</dbReference>
<gene>
    <name evidence="5" type="ORF">GSCOC_T00022598001</name>
</gene>
<dbReference type="EMBL" id="HG739086">
    <property type="protein sequence ID" value="CDO98485.1"/>
    <property type="molecule type" value="Genomic_DNA"/>
</dbReference>
<dbReference type="GO" id="GO:0008270">
    <property type="term" value="F:zinc ion binding"/>
    <property type="evidence" value="ECO:0007669"/>
    <property type="project" value="InterPro"/>
</dbReference>
<dbReference type="InterPro" id="IPR012935">
    <property type="entry name" value="NuBaID_N"/>
</dbReference>
<dbReference type="OrthoDB" id="614844at2759"/>
<organism evidence="5 6">
    <name type="scientific">Coffea canephora</name>
    <name type="common">Robusta coffee</name>
    <dbReference type="NCBI Taxonomy" id="49390"/>
    <lineage>
        <taxon>Eukaryota</taxon>
        <taxon>Viridiplantae</taxon>
        <taxon>Streptophyta</taxon>
        <taxon>Embryophyta</taxon>
        <taxon>Tracheophyta</taxon>
        <taxon>Spermatophyta</taxon>
        <taxon>Magnoliopsida</taxon>
        <taxon>eudicotyledons</taxon>
        <taxon>Gunneridae</taxon>
        <taxon>Pentapetalae</taxon>
        <taxon>asterids</taxon>
        <taxon>lamiids</taxon>
        <taxon>Gentianales</taxon>
        <taxon>Rubiaceae</taxon>
        <taxon>Ixoroideae</taxon>
        <taxon>Gardenieae complex</taxon>
        <taxon>Bertiereae - Coffeeae clade</taxon>
        <taxon>Coffeeae</taxon>
        <taxon>Coffea</taxon>
    </lineage>
</organism>
<dbReference type="PANTHER" id="PTHR15835:SF6">
    <property type="entry name" value="ZINC FINGER C3HC-TYPE PROTEIN 1"/>
    <property type="match status" value="1"/>
</dbReference>
<dbReference type="Gramene" id="CDO98485">
    <property type="protein sequence ID" value="CDO98485"/>
    <property type="gene ID" value="GSCOC_T00022598001"/>
</dbReference>
<dbReference type="AlphaFoldDB" id="A0A068TQ85"/>
<dbReference type="InParanoid" id="A0A068TQ85"/>
<proteinExistence type="predicted"/>
<dbReference type="GO" id="GO:0005634">
    <property type="term" value="C:nucleus"/>
    <property type="evidence" value="ECO:0007669"/>
    <property type="project" value="UniProtKB-SubCell"/>
</dbReference>
<feature type="region of interest" description="Disordered" evidence="3">
    <location>
        <begin position="389"/>
        <end position="418"/>
    </location>
</feature>